<dbReference type="AlphaFoldDB" id="A0A8C2XLQ7"/>
<evidence type="ECO:0000256" key="24">
    <source>
        <dbReference type="SAM" id="MobiDB-lite"/>
    </source>
</evidence>
<evidence type="ECO:0000256" key="18">
    <source>
        <dbReference type="ARBA" id="ARBA00034100"/>
    </source>
</evidence>
<dbReference type="InterPro" id="IPR031160">
    <property type="entry name" value="F_BAR_dom"/>
</dbReference>
<evidence type="ECO:0000256" key="10">
    <source>
        <dbReference type="ARBA" id="ARBA00022902"/>
    </source>
</evidence>
<keyword evidence="30" id="KW-1185">Reference proteome</keyword>
<dbReference type="InterPro" id="IPR035648">
    <property type="entry name" value="srGAP1/2/3_SH3"/>
</dbReference>
<dbReference type="CDD" id="cd11955">
    <property type="entry name" value="SH3_srGAP1-3"/>
    <property type="match status" value="1"/>
</dbReference>
<dbReference type="GO" id="GO:0045211">
    <property type="term" value="C:postsynaptic membrane"/>
    <property type="evidence" value="ECO:0007669"/>
    <property type="project" value="UniProtKB-SubCell"/>
</dbReference>
<dbReference type="Gene3D" id="2.30.30.40">
    <property type="entry name" value="SH3 Domains"/>
    <property type="match status" value="1"/>
</dbReference>
<feature type="domain" description="F-BAR" evidence="28">
    <location>
        <begin position="22"/>
        <end position="329"/>
    </location>
</feature>
<dbReference type="PROSITE" id="PS51741">
    <property type="entry name" value="F_BAR"/>
    <property type="match status" value="1"/>
</dbReference>
<evidence type="ECO:0000256" key="12">
    <source>
        <dbReference type="ARBA" id="ARBA00023054"/>
    </source>
</evidence>
<dbReference type="SUPFAM" id="SSF48350">
    <property type="entry name" value="GTPase activation domain, GAP"/>
    <property type="match status" value="1"/>
</dbReference>
<proteinExistence type="predicted"/>
<keyword evidence="8" id="KW-1003">Cell membrane</keyword>
<name>A0A8C2XLQ7_CYCLU</name>
<dbReference type="GO" id="GO:0014069">
    <property type="term" value="C:postsynaptic density"/>
    <property type="evidence" value="ECO:0007669"/>
    <property type="project" value="UniProtKB-SubCell"/>
</dbReference>
<keyword evidence="15" id="KW-0628">Postsynaptic cell membrane</keyword>
<evidence type="ECO:0000256" key="6">
    <source>
        <dbReference type="ARBA" id="ARBA00022443"/>
    </source>
</evidence>
<protein>
    <recommendedName>
        <fullName evidence="20">SLIT-ROBO Rho GTPase-activating protein 2</fullName>
    </recommendedName>
</protein>
<feature type="signal peptide" evidence="25">
    <location>
        <begin position="1"/>
        <end position="31"/>
    </location>
</feature>
<evidence type="ECO:0000256" key="20">
    <source>
        <dbReference type="ARBA" id="ARBA00073507"/>
    </source>
</evidence>
<feature type="compositionally biased region" description="Polar residues" evidence="24">
    <location>
        <begin position="913"/>
        <end position="927"/>
    </location>
</feature>
<evidence type="ECO:0000256" key="3">
    <source>
        <dbReference type="ARBA" id="ARBA00004510"/>
    </source>
</evidence>
<dbReference type="FunFam" id="1.20.1270.60:FF:000006">
    <property type="entry name" value="SLIT-ROBO Rho GTPase-activating protein 1 isoform 2"/>
    <property type="match status" value="1"/>
</dbReference>
<reference evidence="29" key="2">
    <citation type="submission" date="2025-09" db="UniProtKB">
        <authorList>
            <consortium name="Ensembl"/>
        </authorList>
    </citation>
    <scope>IDENTIFICATION</scope>
</reference>
<evidence type="ECO:0000256" key="23">
    <source>
        <dbReference type="SAM" id="Coils"/>
    </source>
</evidence>
<keyword evidence="6 21" id="KW-0728">SH3 domain</keyword>
<evidence type="ECO:0000256" key="2">
    <source>
        <dbReference type="ARBA" id="ARBA00004262"/>
    </source>
</evidence>
<evidence type="ECO:0000313" key="30">
    <source>
        <dbReference type="Proteomes" id="UP000694565"/>
    </source>
</evidence>
<dbReference type="SMART" id="SM00324">
    <property type="entry name" value="RhoGAP"/>
    <property type="match status" value="1"/>
</dbReference>
<evidence type="ECO:0000256" key="15">
    <source>
        <dbReference type="ARBA" id="ARBA00023257"/>
    </source>
</evidence>
<dbReference type="FunFam" id="1.10.555.10:FF:000010">
    <property type="entry name" value="SLIT-ROBO Rho GTPase-activating protein 1 isoform 2"/>
    <property type="match status" value="1"/>
</dbReference>
<evidence type="ECO:0000256" key="14">
    <source>
        <dbReference type="ARBA" id="ARBA00023242"/>
    </source>
</evidence>
<keyword evidence="7" id="KW-0343">GTPase activation</keyword>
<evidence type="ECO:0000256" key="4">
    <source>
        <dbReference type="ARBA" id="ARBA00004514"/>
    </source>
</evidence>
<dbReference type="GO" id="GO:0030027">
    <property type="term" value="C:lamellipodium"/>
    <property type="evidence" value="ECO:0007669"/>
    <property type="project" value="UniProtKB-SubCell"/>
</dbReference>
<dbReference type="InterPro" id="IPR027267">
    <property type="entry name" value="AH/BAR_dom_sf"/>
</dbReference>
<dbReference type="GO" id="GO:0005829">
    <property type="term" value="C:cytosol"/>
    <property type="evidence" value="ECO:0007669"/>
    <property type="project" value="UniProtKB-SubCell"/>
</dbReference>
<dbReference type="GO" id="GO:0007165">
    <property type="term" value="P:signal transduction"/>
    <property type="evidence" value="ECO:0007669"/>
    <property type="project" value="InterPro"/>
</dbReference>
<keyword evidence="14" id="KW-0539">Nucleus</keyword>
<evidence type="ECO:0000313" key="29">
    <source>
        <dbReference type="Ensembl" id="ENSCLMP00005018551.1"/>
    </source>
</evidence>
<keyword evidence="13" id="KW-0472">Membrane</keyword>
<keyword evidence="10" id="KW-0524">Neurogenesis</keyword>
<dbReference type="PANTHER" id="PTHR14166">
    <property type="entry name" value="SLIT-ROBO RHO GTPASE ACTIVATING PROTEIN"/>
    <property type="match status" value="1"/>
</dbReference>
<dbReference type="GeneTree" id="ENSGT00950000182824"/>
<feature type="compositionally biased region" description="Low complexity" evidence="24">
    <location>
        <begin position="1020"/>
        <end position="1030"/>
    </location>
</feature>
<gene>
    <name evidence="29" type="primary">srgap2</name>
</gene>
<evidence type="ECO:0000256" key="9">
    <source>
        <dbReference type="ARBA" id="ARBA00022490"/>
    </source>
</evidence>
<dbReference type="GO" id="GO:0007399">
    <property type="term" value="P:nervous system development"/>
    <property type="evidence" value="ECO:0007669"/>
    <property type="project" value="UniProtKB-KW"/>
</dbReference>
<feature type="compositionally biased region" description="Basic and acidic residues" evidence="24">
    <location>
        <begin position="219"/>
        <end position="239"/>
    </location>
</feature>
<dbReference type="SUPFAM" id="SSF103657">
    <property type="entry name" value="BAR/IMD domain-like"/>
    <property type="match status" value="1"/>
</dbReference>
<feature type="region of interest" description="Disordered" evidence="24">
    <location>
        <begin position="186"/>
        <end position="239"/>
    </location>
</feature>
<evidence type="ECO:0000256" key="22">
    <source>
        <dbReference type="PROSITE-ProRule" id="PRU01077"/>
    </source>
</evidence>
<keyword evidence="16" id="KW-0966">Cell projection</keyword>
<dbReference type="InterPro" id="IPR001060">
    <property type="entry name" value="FCH_dom"/>
</dbReference>
<reference evidence="29" key="1">
    <citation type="submission" date="2025-08" db="UniProtKB">
        <authorList>
            <consortium name="Ensembl"/>
        </authorList>
    </citation>
    <scope>IDENTIFICATION</scope>
</reference>
<evidence type="ECO:0000256" key="1">
    <source>
        <dbReference type="ARBA" id="ARBA00004123"/>
    </source>
</evidence>
<dbReference type="GO" id="GO:0045335">
    <property type="term" value="C:phagocytic vesicle"/>
    <property type="evidence" value="ECO:0007669"/>
    <property type="project" value="UniProtKB-SubCell"/>
</dbReference>
<dbReference type="Pfam" id="PF00611">
    <property type="entry name" value="FCH"/>
    <property type="match status" value="1"/>
</dbReference>
<feature type="chain" id="PRO_5034121201" description="SLIT-ROBO Rho GTPase-activating protein 2" evidence="25">
    <location>
        <begin position="32"/>
        <end position="1111"/>
    </location>
</feature>
<evidence type="ECO:0000256" key="7">
    <source>
        <dbReference type="ARBA" id="ARBA00022468"/>
    </source>
</evidence>
<dbReference type="PROSITE" id="PS50238">
    <property type="entry name" value="RHOGAP"/>
    <property type="match status" value="1"/>
</dbReference>
<keyword evidence="11" id="KW-0770">Synapse</keyword>
<dbReference type="GO" id="GO:0005634">
    <property type="term" value="C:nucleus"/>
    <property type="evidence" value="ECO:0007669"/>
    <property type="project" value="UniProtKB-SubCell"/>
</dbReference>
<evidence type="ECO:0000256" key="21">
    <source>
        <dbReference type="PROSITE-ProRule" id="PRU00192"/>
    </source>
</evidence>
<feature type="domain" description="Rho-GAP" evidence="27">
    <location>
        <begin position="469"/>
        <end position="675"/>
    </location>
</feature>
<dbReference type="Pfam" id="PF00620">
    <property type="entry name" value="RhoGAP"/>
    <property type="match status" value="1"/>
</dbReference>
<dbReference type="Gene3D" id="1.10.555.10">
    <property type="entry name" value="Rho GTPase activation protein"/>
    <property type="match status" value="1"/>
</dbReference>
<dbReference type="InterPro" id="IPR036028">
    <property type="entry name" value="SH3-like_dom_sf"/>
</dbReference>
<keyword evidence="12 22" id="KW-0175">Coiled coil</keyword>
<dbReference type="InterPro" id="IPR051627">
    <property type="entry name" value="SLIT-ROBO_RhoGAP"/>
</dbReference>
<evidence type="ECO:0000256" key="25">
    <source>
        <dbReference type="SAM" id="SignalP"/>
    </source>
</evidence>
<feature type="domain" description="SH3" evidence="26">
    <location>
        <begin position="730"/>
        <end position="789"/>
    </location>
</feature>
<dbReference type="InterPro" id="IPR008936">
    <property type="entry name" value="Rho_GTPase_activation_prot"/>
</dbReference>
<feature type="coiled-coil region" evidence="23">
    <location>
        <begin position="367"/>
        <end position="394"/>
    </location>
</feature>
<evidence type="ECO:0000256" key="8">
    <source>
        <dbReference type="ARBA" id="ARBA00022475"/>
    </source>
</evidence>
<evidence type="ECO:0000256" key="5">
    <source>
        <dbReference type="ARBA" id="ARBA00004552"/>
    </source>
</evidence>
<evidence type="ECO:0000259" key="27">
    <source>
        <dbReference type="PROSITE" id="PS50238"/>
    </source>
</evidence>
<feature type="compositionally biased region" description="Pro residues" evidence="24">
    <location>
        <begin position="1093"/>
        <end position="1102"/>
    </location>
</feature>
<evidence type="ECO:0000256" key="19">
    <source>
        <dbReference type="ARBA" id="ARBA00034105"/>
    </source>
</evidence>
<feature type="compositionally biased region" description="Basic and acidic residues" evidence="24">
    <location>
        <begin position="186"/>
        <end position="208"/>
    </location>
</feature>
<dbReference type="PROSITE" id="PS50002">
    <property type="entry name" value="SH3"/>
    <property type="match status" value="1"/>
</dbReference>
<comment type="subcellular location">
    <subcellularLocation>
        <location evidence="5">Cell projection</location>
        <location evidence="5">Dendritic spine</location>
    </subcellularLocation>
    <subcellularLocation>
        <location evidence="3">Cell projection</location>
        <location evidence="3">Lamellipodium</location>
    </subcellularLocation>
    <subcellularLocation>
        <location evidence="4">Cytoplasm</location>
        <location evidence="4">Cytosol</location>
    </subcellularLocation>
    <subcellularLocation>
        <location evidence="2">Cytoplasmic vesicle</location>
        <location evidence="2">Phagosome</location>
    </subcellularLocation>
    <subcellularLocation>
        <location evidence="1">Nucleus</location>
    </subcellularLocation>
    <subcellularLocation>
        <location evidence="18">Postsynaptic cell membrane</location>
    </subcellularLocation>
    <subcellularLocation>
        <location evidence="19">Postsynaptic density</location>
    </subcellularLocation>
</comment>
<dbReference type="GO" id="GO:0043197">
    <property type="term" value="C:dendritic spine"/>
    <property type="evidence" value="ECO:0007669"/>
    <property type="project" value="UniProtKB-SubCell"/>
</dbReference>
<accession>A0A8C2XLQ7</accession>
<sequence length="1111" mass="123798">KNAQMRSNMMMYRHACLWLVCMSMVCRLIRAQLVEQLKCLDQQCELRVQLLQDLQDFFRKKAEIEVDYSRNLEKLAERFLTKTRSTKDHPLKKEHSILSPVNCWNLLLLQVKRESRDHATLSDLYLNNIIPRFAQISEDSGRLFKKSKEVGVQLQEDLIKVLNELYTVMKTYHMYNTDSINAESKLKEAEKQEEKQMGRSSRQDDRQTARSPDTLANIKTDEKPVRRSSVKKIEKMKEKRQAKYTENKLKAIKARNEYLLALEATNSCVFKYYIHDLSDIIDCCDLGYHASLHRALRTYLSAEQNVETSKHSGLETLEGAAESLEANGDKQKLMETYNNVFCPPARFDFQSHMGDTMGVVCAQQPLESELLQRCQQLQSRLSTLKIENEEVKKTMEATLATIQDMVTVEDYDVSECFHHSNSMESVKSTFSESYLSKPSLAKRRANQQETEQFYFTKLKEFLEGRNLITKLEAKHDLIDKTMGESECVCVCVCVGRRNSAARKQVIILCIYICAGLQHEGIFRVSGSQVEVNDIKNAFERGEDPLAGEQNDHDMDSIAGVLKLYFRGLDHALFPKEVFHDLISCVSMESLHERAVHIKKILQSLQSKTLIIMRYLFSFLNHLSQYSEENMMDPYNLAICFGPTLMSVPEGNDQVSCQAHVNELIKTIIIHHDTIFPGMQDLQGPIYIIPGAGDDFCDSPHCEPPLVEEPAPYTVSVTHNSEDGSLAVSESDPFEAIARFDYSGRTCRELSFKKGASLLLYQRASDDWWEGRHNGVDGLVPHQYIVIQEMSDGGRGSPKPDVDSRDLLEERVSTRGSAASPTGAHVADLYLANLNKLRKRPESGSIRRAFRSSESESTSPGSNGGGGGVRTASLPVGGALVKETGDKRPVSAHSILNSVTRHSSLKTKVESPQLRKTTSAGRSKSFSNHRPLDPEVIAQVEHSSQDIEATMSSALSELSKFERQSTSKHTHTPDVVLDTLEQLKGVGGGGGGASEPSSPLHSRLLRDSEGGSSHAHPLQRSASSASDVPSSFRPVKSQPRSPLPSATSPSLSSSSLSSSVPSFRELRPPATRPKPVVFPKSGSGSPAMGSPTSTVPPTPPPPLTGHTHSLPP</sequence>
<dbReference type="Pfam" id="PF14604">
    <property type="entry name" value="SH3_9"/>
    <property type="match status" value="1"/>
</dbReference>
<dbReference type="Gene3D" id="1.20.1270.60">
    <property type="entry name" value="Arfaptin homology (AH) domain/BAR domain"/>
    <property type="match status" value="1"/>
</dbReference>
<evidence type="ECO:0000259" key="26">
    <source>
        <dbReference type="PROSITE" id="PS50002"/>
    </source>
</evidence>
<keyword evidence="25" id="KW-0732">Signal</keyword>
<dbReference type="Ensembl" id="ENSCLMT00005019565.1">
    <property type="protein sequence ID" value="ENSCLMP00005018551.1"/>
    <property type="gene ID" value="ENSCLMG00005008280.1"/>
</dbReference>
<dbReference type="InterPro" id="IPR000198">
    <property type="entry name" value="RhoGAP_dom"/>
</dbReference>
<dbReference type="Proteomes" id="UP000694565">
    <property type="component" value="Unplaced"/>
</dbReference>
<feature type="compositionally biased region" description="Low complexity" evidence="24">
    <location>
        <begin position="1038"/>
        <end position="1061"/>
    </location>
</feature>
<feature type="region of interest" description="Disordered" evidence="24">
    <location>
        <begin position="841"/>
        <end position="935"/>
    </location>
</feature>
<evidence type="ECO:0000256" key="17">
    <source>
        <dbReference type="ARBA" id="ARBA00023329"/>
    </source>
</evidence>
<organism evidence="29 30">
    <name type="scientific">Cyclopterus lumpus</name>
    <name type="common">Lumpsucker</name>
    <dbReference type="NCBI Taxonomy" id="8103"/>
    <lineage>
        <taxon>Eukaryota</taxon>
        <taxon>Metazoa</taxon>
        <taxon>Chordata</taxon>
        <taxon>Craniata</taxon>
        <taxon>Vertebrata</taxon>
        <taxon>Euteleostomi</taxon>
        <taxon>Actinopterygii</taxon>
        <taxon>Neopterygii</taxon>
        <taxon>Teleostei</taxon>
        <taxon>Neoteleostei</taxon>
        <taxon>Acanthomorphata</taxon>
        <taxon>Eupercaria</taxon>
        <taxon>Perciformes</taxon>
        <taxon>Cottioidei</taxon>
        <taxon>Cottales</taxon>
        <taxon>Cyclopteridae</taxon>
        <taxon>Cyclopterus</taxon>
    </lineage>
</organism>
<evidence type="ECO:0000256" key="13">
    <source>
        <dbReference type="ARBA" id="ARBA00023136"/>
    </source>
</evidence>
<dbReference type="FunFam" id="2.30.30.40:FF:000266">
    <property type="entry name" value="SLIT-ROBO Rho GTPase-activating protein 2"/>
    <property type="match status" value="1"/>
</dbReference>
<evidence type="ECO:0000256" key="16">
    <source>
        <dbReference type="ARBA" id="ARBA00023273"/>
    </source>
</evidence>
<evidence type="ECO:0000256" key="11">
    <source>
        <dbReference type="ARBA" id="ARBA00023018"/>
    </source>
</evidence>
<dbReference type="GO" id="GO:0005096">
    <property type="term" value="F:GTPase activator activity"/>
    <property type="evidence" value="ECO:0007669"/>
    <property type="project" value="UniProtKB-KW"/>
</dbReference>
<keyword evidence="9" id="KW-0963">Cytoplasm</keyword>
<dbReference type="InterPro" id="IPR001452">
    <property type="entry name" value="SH3_domain"/>
</dbReference>
<dbReference type="SMART" id="SM00326">
    <property type="entry name" value="SH3"/>
    <property type="match status" value="1"/>
</dbReference>
<dbReference type="SMART" id="SM00055">
    <property type="entry name" value="FCH"/>
    <property type="match status" value="1"/>
</dbReference>
<dbReference type="SUPFAM" id="SSF50044">
    <property type="entry name" value="SH3-domain"/>
    <property type="match status" value="1"/>
</dbReference>
<keyword evidence="17" id="KW-0968">Cytoplasmic vesicle</keyword>
<feature type="region of interest" description="Disordered" evidence="24">
    <location>
        <begin position="958"/>
        <end position="1111"/>
    </location>
</feature>
<evidence type="ECO:0000259" key="28">
    <source>
        <dbReference type="PROSITE" id="PS51741"/>
    </source>
</evidence>